<evidence type="ECO:0000256" key="2">
    <source>
        <dbReference type="ARBA" id="ARBA00022448"/>
    </source>
</evidence>
<keyword evidence="2 3" id="KW-0813">Transport</keyword>
<dbReference type="GO" id="GO:0015031">
    <property type="term" value="P:protein transport"/>
    <property type="evidence" value="ECO:0007669"/>
    <property type="project" value="UniProtKB-KW"/>
</dbReference>
<dbReference type="GO" id="GO:0006887">
    <property type="term" value="P:exocytosis"/>
    <property type="evidence" value="ECO:0007669"/>
    <property type="project" value="UniProtKB-KW"/>
</dbReference>
<dbReference type="Pfam" id="PF20669">
    <property type="entry name" value="Exo70_N"/>
    <property type="match status" value="1"/>
</dbReference>
<dbReference type="Gene3D" id="1.20.1280.170">
    <property type="entry name" value="Exocyst complex component Exo70"/>
    <property type="match status" value="1"/>
</dbReference>
<keyword evidence="3" id="KW-0268">Exocytosis</keyword>
<dbReference type="EMBL" id="JBBNAG010000002">
    <property type="protein sequence ID" value="KAK9157998.1"/>
    <property type="molecule type" value="Genomic_DNA"/>
</dbReference>
<evidence type="ECO:0000313" key="6">
    <source>
        <dbReference type="EMBL" id="KAK9157998.1"/>
    </source>
</evidence>
<comment type="caution">
    <text evidence="6">The sequence shown here is derived from an EMBL/GenBank/DDBJ whole genome shotgun (WGS) entry which is preliminary data.</text>
</comment>
<accession>A0AAP0KU45</accession>
<dbReference type="Proteomes" id="UP001419268">
    <property type="component" value="Unassembled WGS sequence"/>
</dbReference>
<proteinExistence type="inferred from homology"/>
<gene>
    <name evidence="6" type="ORF">Scep_004572</name>
</gene>
<comment type="similarity">
    <text evidence="1 3">Belongs to the EXO70 family.</text>
</comment>
<dbReference type="PANTHER" id="PTHR12542">
    <property type="entry name" value="EXOCYST COMPLEX PROTEIN EXO70"/>
    <property type="match status" value="1"/>
</dbReference>
<evidence type="ECO:0000313" key="7">
    <source>
        <dbReference type="Proteomes" id="UP001419268"/>
    </source>
</evidence>
<dbReference type="GO" id="GO:0000145">
    <property type="term" value="C:exocyst"/>
    <property type="evidence" value="ECO:0007669"/>
    <property type="project" value="InterPro"/>
</dbReference>
<dbReference type="GO" id="GO:0005546">
    <property type="term" value="F:phosphatidylinositol-4,5-bisphosphate binding"/>
    <property type="evidence" value="ECO:0007669"/>
    <property type="project" value="InterPro"/>
</dbReference>
<dbReference type="SUPFAM" id="SSF74788">
    <property type="entry name" value="Cullin repeat-like"/>
    <property type="match status" value="1"/>
</dbReference>
<protein>
    <recommendedName>
        <fullName evidence="3">Exocyst subunit Exo70 family protein</fullName>
    </recommendedName>
</protein>
<dbReference type="InterPro" id="IPR016159">
    <property type="entry name" value="Cullin_repeat-like_dom_sf"/>
</dbReference>
<dbReference type="PANTHER" id="PTHR12542:SF17">
    <property type="entry name" value="EXOCYST SUBUNIT EXO70 FAMILY PROTEIN"/>
    <property type="match status" value="1"/>
</dbReference>
<sequence length="641" mass="72094">MPRKGMSSIFYHSHHKSSTSAATTLSSLNSHALSSFSNLMMEESLRAAEEMIHKWNPEASTFAKVTSLFYKSRREAKEFIKIVRDLQRAMEFLASQNSNSAELVRAQNLMQIAMKRLQKELYQILSTNRTPLDPESISGRSSLTSEDRSRRTSVSDFDEDEVGSVEFDEIQVVGDSITEVAGVFALAMTDLKAIADCMISTGYGKECVQIYKIIRKSIVDEGLYRLGVERLSPRKVQKLNWDVLDLKINNWLNAVKIAVKTLFTGERILCDHVFSASEFIRESCFNEISREGAIMLFQFPELVVKGKKSHEKLFRSLDFYNSIAILWQEIESTFSFESTSIVRSQAMSSLIKLSESVRSMLSEFESTIQKDSRKSLVQGGGIHPLTRQTMDNMCLLADYTGPLSDILSTEASAPTGAPLPESYFTNPSTSDDPVRLRFAWLILVLLCKLDGKADRYKDSALSYLFLANNLKYVVTKVRTSNLKVILRDDWITAHEQKLKLYSTSYVRMGWSEVVSALPTPSDDGEISISVVEAKRCLERFNAAFEATYRFQAPWVIPDDKLRDEIKASICMKIGLVYGVFLDKFGRAFDMDGVNKSSLVRYNTGDLGNYISDLFYGTGVSGASSSSHSSSSSSIKWNSLFR</sequence>
<keyword evidence="3" id="KW-0653">Protein transport</keyword>
<keyword evidence="7" id="KW-1185">Reference proteome</keyword>
<feature type="region of interest" description="Disordered" evidence="4">
    <location>
        <begin position="132"/>
        <end position="157"/>
    </location>
</feature>
<evidence type="ECO:0000256" key="4">
    <source>
        <dbReference type="SAM" id="MobiDB-lite"/>
    </source>
</evidence>
<comment type="function">
    <text evidence="3">Component of the exocyst complex.</text>
</comment>
<dbReference type="AlphaFoldDB" id="A0AAP0KU45"/>
<dbReference type="InterPro" id="IPR046364">
    <property type="entry name" value="Exo70_C"/>
</dbReference>
<name>A0AAP0KU45_9MAGN</name>
<reference evidence="6 7" key="1">
    <citation type="submission" date="2024-01" db="EMBL/GenBank/DDBJ databases">
        <title>Genome assemblies of Stephania.</title>
        <authorList>
            <person name="Yang L."/>
        </authorList>
    </citation>
    <scope>NUCLEOTIDE SEQUENCE [LARGE SCALE GENOMIC DNA]</scope>
    <source>
        <strain evidence="6">JXDWG</strain>
        <tissue evidence="6">Leaf</tissue>
    </source>
</reference>
<feature type="domain" description="Exocyst complex subunit Exo70 C-terminal" evidence="5">
    <location>
        <begin position="250"/>
        <end position="612"/>
    </location>
</feature>
<feature type="region of interest" description="Disordered" evidence="4">
    <location>
        <begin position="621"/>
        <end position="641"/>
    </location>
</feature>
<feature type="compositionally biased region" description="Low complexity" evidence="4">
    <location>
        <begin position="623"/>
        <end position="633"/>
    </location>
</feature>
<dbReference type="Pfam" id="PF03081">
    <property type="entry name" value="Exo70_C"/>
    <property type="match status" value="1"/>
</dbReference>
<evidence type="ECO:0000256" key="1">
    <source>
        <dbReference type="ARBA" id="ARBA00006756"/>
    </source>
</evidence>
<dbReference type="InterPro" id="IPR004140">
    <property type="entry name" value="Exo70"/>
</dbReference>
<organism evidence="6 7">
    <name type="scientific">Stephania cephalantha</name>
    <dbReference type="NCBI Taxonomy" id="152367"/>
    <lineage>
        <taxon>Eukaryota</taxon>
        <taxon>Viridiplantae</taxon>
        <taxon>Streptophyta</taxon>
        <taxon>Embryophyta</taxon>
        <taxon>Tracheophyta</taxon>
        <taxon>Spermatophyta</taxon>
        <taxon>Magnoliopsida</taxon>
        <taxon>Ranunculales</taxon>
        <taxon>Menispermaceae</taxon>
        <taxon>Menispermoideae</taxon>
        <taxon>Cissampelideae</taxon>
        <taxon>Stephania</taxon>
    </lineage>
</organism>
<evidence type="ECO:0000259" key="5">
    <source>
        <dbReference type="Pfam" id="PF03081"/>
    </source>
</evidence>
<evidence type="ECO:0000256" key="3">
    <source>
        <dbReference type="RuleBase" id="RU365026"/>
    </source>
</evidence>